<dbReference type="STRING" id="1230453.C453_00425"/>
<proteinExistence type="predicted"/>
<dbReference type="PANTHER" id="PTHR33639:SF2">
    <property type="entry name" value="DUF393 DOMAIN-CONTAINING PROTEIN"/>
    <property type="match status" value="1"/>
</dbReference>
<evidence type="ECO:0000313" key="2">
    <source>
        <dbReference type="Proteomes" id="UP000011612"/>
    </source>
</evidence>
<comment type="caution">
    <text evidence="1">The sequence shown here is derived from an EMBL/GenBank/DDBJ whole genome shotgun (WGS) entry which is preliminary data.</text>
</comment>
<dbReference type="Pfam" id="PF04134">
    <property type="entry name" value="DCC1-like"/>
    <property type="match status" value="1"/>
</dbReference>
<dbReference type="EMBL" id="AOLK01000002">
    <property type="protein sequence ID" value="ELZ89495.1"/>
    <property type="molecule type" value="Genomic_DNA"/>
</dbReference>
<dbReference type="AlphaFoldDB" id="M0HY38"/>
<dbReference type="RefSeq" id="WP_008321992.1">
    <property type="nucleotide sequence ID" value="NZ_AOLK01000002.1"/>
</dbReference>
<dbReference type="PANTHER" id="PTHR33639">
    <property type="entry name" value="THIOL-DISULFIDE OXIDOREDUCTASE DCC"/>
    <property type="match status" value="1"/>
</dbReference>
<dbReference type="InterPro" id="IPR052927">
    <property type="entry name" value="DCC_oxidoreductase"/>
</dbReference>
<dbReference type="OrthoDB" id="340558at2157"/>
<evidence type="ECO:0000313" key="1">
    <source>
        <dbReference type="EMBL" id="ELZ89495.1"/>
    </source>
</evidence>
<accession>M0HY38</accession>
<organism evidence="1 2">
    <name type="scientific">Haloferax elongans ATCC BAA-1513</name>
    <dbReference type="NCBI Taxonomy" id="1230453"/>
    <lineage>
        <taxon>Archaea</taxon>
        <taxon>Methanobacteriati</taxon>
        <taxon>Methanobacteriota</taxon>
        <taxon>Stenosarchaea group</taxon>
        <taxon>Halobacteria</taxon>
        <taxon>Halobacteriales</taxon>
        <taxon>Haloferacaceae</taxon>
        <taxon>Haloferax</taxon>
    </lineage>
</organism>
<gene>
    <name evidence="1" type="ORF">C453_00425</name>
</gene>
<keyword evidence="2" id="KW-1185">Reference proteome</keyword>
<name>M0HY38_HALEO</name>
<dbReference type="GO" id="GO:0015035">
    <property type="term" value="F:protein-disulfide reductase activity"/>
    <property type="evidence" value="ECO:0007669"/>
    <property type="project" value="InterPro"/>
</dbReference>
<sequence>MSNSGSDAHKDIDAPIVLFDGVCNLCNGFVQFLIENDEDANLRFASLQSEVGQELLRSIDLPDDKNDSIVLIEDETYYEKSDAALAIAGYLDGLYGHAPYLRFIPQSIRDRVYMLVANNRYSIFGKQDRCMMPTPDRQGRFLSSSDI</sequence>
<dbReference type="Proteomes" id="UP000011612">
    <property type="component" value="Unassembled WGS sequence"/>
</dbReference>
<reference evidence="1 2" key="1">
    <citation type="journal article" date="2014" name="PLoS Genet.">
        <title>Phylogenetically driven sequencing of extremely halophilic archaea reveals strategies for static and dynamic osmo-response.</title>
        <authorList>
            <person name="Becker E.A."/>
            <person name="Seitzer P.M."/>
            <person name="Tritt A."/>
            <person name="Larsen D."/>
            <person name="Krusor M."/>
            <person name="Yao A.I."/>
            <person name="Wu D."/>
            <person name="Madern D."/>
            <person name="Eisen J.A."/>
            <person name="Darling A.E."/>
            <person name="Facciotti M.T."/>
        </authorList>
    </citation>
    <scope>NUCLEOTIDE SEQUENCE [LARGE SCALE GENOMIC DNA]</scope>
    <source>
        <strain evidence="1 2">ATCC BAA-1513</strain>
    </source>
</reference>
<dbReference type="InterPro" id="IPR007263">
    <property type="entry name" value="DCC1-like"/>
</dbReference>
<protein>
    <submittedName>
        <fullName evidence="1">Thiol-disulfide oxidoreductase DCC</fullName>
    </submittedName>
</protein>